<dbReference type="Gene3D" id="3.40.190.10">
    <property type="entry name" value="Periplasmic binding protein-like II"/>
    <property type="match status" value="2"/>
</dbReference>
<sequence length="245" mass="27320">MSASAQAESRLHVFAAASLSAPLQSITNNFIKKAGIEVAITFASSSALARQIKQGAPASVFITANPDWLDYIEKDNLILQKSRRTILSNRLVIAAHKEQDIAPFSFPEHASVERLKLDSQRRIATGNPEHVPLGMYAKEALSNSGLWQSWRPLLAPSNSARSALALTERQETPIGIHYESDIQQSNKLKRLSIIPESYHTPIRYEVSLIRGDKLDPASQYYDYLFSKEAGSVFRHYGFIVLDSHQ</sequence>
<name>A0A7U8C8C3_NEPCE</name>
<protein>
    <submittedName>
        <fullName evidence="7">Molybdate-binding periplasmic protein</fullName>
    </submittedName>
</protein>
<keyword evidence="2 6" id="KW-0500">Molybdenum</keyword>
<gene>
    <name evidence="7" type="ORF">MED92_03712</name>
</gene>
<feature type="binding site" evidence="6">
    <location>
        <position position="178"/>
    </location>
    <ligand>
        <name>molybdate</name>
        <dbReference type="ChEBI" id="CHEBI:36264"/>
    </ligand>
</feature>
<dbReference type="Pfam" id="PF13531">
    <property type="entry name" value="SBP_bac_11"/>
    <property type="match status" value="1"/>
</dbReference>
<organism evidence="7 8">
    <name type="scientific">Neptuniibacter caesariensis</name>
    <dbReference type="NCBI Taxonomy" id="207954"/>
    <lineage>
        <taxon>Bacteria</taxon>
        <taxon>Pseudomonadati</taxon>
        <taxon>Pseudomonadota</taxon>
        <taxon>Gammaproteobacteria</taxon>
        <taxon>Oceanospirillales</taxon>
        <taxon>Oceanospirillaceae</taxon>
        <taxon>Neptuniibacter</taxon>
    </lineage>
</organism>
<dbReference type="SUPFAM" id="SSF53850">
    <property type="entry name" value="Periplasmic binding protein-like II"/>
    <property type="match status" value="1"/>
</dbReference>
<keyword evidence="8" id="KW-1185">Reference proteome</keyword>
<dbReference type="GO" id="GO:0030973">
    <property type="term" value="F:molybdate ion binding"/>
    <property type="evidence" value="ECO:0007669"/>
    <property type="project" value="TreeGrafter"/>
</dbReference>
<dbReference type="PANTHER" id="PTHR30632:SF17">
    <property type="entry name" value="MOLYBDATE-BINDING PROTEIN MODA"/>
    <property type="match status" value="1"/>
</dbReference>
<dbReference type="FunFam" id="3.40.190.10:FF:000035">
    <property type="entry name" value="Molybdate ABC transporter substrate-binding protein"/>
    <property type="match status" value="1"/>
</dbReference>
<keyword evidence="3 6" id="KW-0479">Metal-binding</keyword>
<evidence type="ECO:0000256" key="5">
    <source>
        <dbReference type="ARBA" id="ARBA00062515"/>
    </source>
</evidence>
<evidence type="ECO:0000256" key="1">
    <source>
        <dbReference type="ARBA" id="ARBA00009175"/>
    </source>
</evidence>
<reference evidence="7 8" key="1">
    <citation type="submission" date="2006-02" db="EMBL/GenBank/DDBJ databases">
        <authorList>
            <person name="Pinhassi J."/>
            <person name="Pedros-Alio C."/>
            <person name="Ferriera S."/>
            <person name="Johnson J."/>
            <person name="Kravitz S."/>
            <person name="Halpern A."/>
            <person name="Remington K."/>
            <person name="Beeson K."/>
            <person name="Tran B."/>
            <person name="Rogers Y.-H."/>
            <person name="Friedman R."/>
            <person name="Venter J.C."/>
        </authorList>
    </citation>
    <scope>NUCLEOTIDE SEQUENCE [LARGE SCALE GENOMIC DNA]</scope>
    <source>
        <strain evidence="7 8">MED92</strain>
    </source>
</reference>
<dbReference type="Proteomes" id="UP000002171">
    <property type="component" value="Unassembled WGS sequence"/>
</dbReference>
<dbReference type="NCBIfam" id="TIGR01256">
    <property type="entry name" value="modA"/>
    <property type="match status" value="1"/>
</dbReference>
<dbReference type="GO" id="GO:1901359">
    <property type="term" value="F:tungstate binding"/>
    <property type="evidence" value="ECO:0007669"/>
    <property type="project" value="UniProtKB-ARBA"/>
</dbReference>
<dbReference type="InterPro" id="IPR005950">
    <property type="entry name" value="ModA"/>
</dbReference>
<dbReference type="PIRSF" id="PIRSF004846">
    <property type="entry name" value="ModA"/>
    <property type="match status" value="1"/>
</dbReference>
<dbReference type="InterPro" id="IPR050682">
    <property type="entry name" value="ModA/WtpA"/>
</dbReference>
<comment type="subunit">
    <text evidence="5">The complex is composed of two ATP-binding proteins (ModC), two transmembrane proteins (ModB) and a solute-binding protein (ModA).</text>
</comment>
<evidence type="ECO:0000313" key="8">
    <source>
        <dbReference type="Proteomes" id="UP000002171"/>
    </source>
</evidence>
<keyword evidence="4" id="KW-0732">Signal</keyword>
<evidence type="ECO:0000313" key="7">
    <source>
        <dbReference type="EMBL" id="EAR61671.1"/>
    </source>
</evidence>
<dbReference type="PANTHER" id="PTHR30632">
    <property type="entry name" value="MOLYBDATE-BINDING PERIPLASMIC PROTEIN"/>
    <property type="match status" value="1"/>
</dbReference>
<feature type="binding site" evidence="6">
    <location>
        <position position="45"/>
    </location>
    <ligand>
        <name>molybdate</name>
        <dbReference type="ChEBI" id="CHEBI:36264"/>
    </ligand>
</feature>
<dbReference type="GO" id="GO:0046872">
    <property type="term" value="F:metal ion binding"/>
    <property type="evidence" value="ECO:0007669"/>
    <property type="project" value="UniProtKB-KW"/>
</dbReference>
<dbReference type="GO" id="GO:0030288">
    <property type="term" value="C:outer membrane-bounded periplasmic space"/>
    <property type="evidence" value="ECO:0007669"/>
    <property type="project" value="TreeGrafter"/>
</dbReference>
<evidence type="ECO:0000256" key="6">
    <source>
        <dbReference type="PIRSR" id="PIRSR004846-1"/>
    </source>
</evidence>
<dbReference type="AlphaFoldDB" id="A0A7U8C8C3"/>
<dbReference type="OrthoDB" id="9785015at2"/>
<dbReference type="EMBL" id="AAOW01000006">
    <property type="protein sequence ID" value="EAR61671.1"/>
    <property type="molecule type" value="Genomic_DNA"/>
</dbReference>
<dbReference type="RefSeq" id="WP_007022758.1">
    <property type="nucleotide sequence ID" value="NZ_CH724127.1"/>
</dbReference>
<evidence type="ECO:0000256" key="4">
    <source>
        <dbReference type="ARBA" id="ARBA00022729"/>
    </source>
</evidence>
<comment type="similarity">
    <text evidence="1">Belongs to the bacterial solute-binding protein ModA family.</text>
</comment>
<evidence type="ECO:0000256" key="2">
    <source>
        <dbReference type="ARBA" id="ARBA00022505"/>
    </source>
</evidence>
<comment type="caution">
    <text evidence="7">The sequence shown here is derived from an EMBL/GenBank/DDBJ whole genome shotgun (WGS) entry which is preliminary data.</text>
</comment>
<dbReference type="GO" id="GO:0015689">
    <property type="term" value="P:molybdate ion transport"/>
    <property type="evidence" value="ECO:0007669"/>
    <property type="project" value="InterPro"/>
</dbReference>
<accession>A0A7U8C8C3</accession>
<evidence type="ECO:0000256" key="3">
    <source>
        <dbReference type="ARBA" id="ARBA00022723"/>
    </source>
</evidence>
<proteinExistence type="inferred from homology"/>
<feature type="binding site" evidence="6">
    <location>
        <position position="18"/>
    </location>
    <ligand>
        <name>molybdate</name>
        <dbReference type="ChEBI" id="CHEBI:36264"/>
    </ligand>
</feature>